<proteinExistence type="predicted"/>
<evidence type="ECO:0000313" key="2">
    <source>
        <dbReference type="EMBL" id="MBL6079658.1"/>
    </source>
</evidence>
<dbReference type="Pfam" id="PF01476">
    <property type="entry name" value="LysM"/>
    <property type="match status" value="1"/>
</dbReference>
<dbReference type="Gene3D" id="2.60.40.10">
    <property type="entry name" value="Immunoglobulins"/>
    <property type="match status" value="1"/>
</dbReference>
<dbReference type="PANTHER" id="PTHR34700">
    <property type="entry name" value="POTASSIUM BINDING PROTEIN KBP"/>
    <property type="match status" value="1"/>
</dbReference>
<feature type="domain" description="LysM" evidence="1">
    <location>
        <begin position="281"/>
        <end position="330"/>
    </location>
</feature>
<organism evidence="2 3">
    <name type="scientific">Belnapia arida</name>
    <dbReference type="NCBI Taxonomy" id="2804533"/>
    <lineage>
        <taxon>Bacteria</taxon>
        <taxon>Pseudomonadati</taxon>
        <taxon>Pseudomonadota</taxon>
        <taxon>Alphaproteobacteria</taxon>
        <taxon>Acetobacterales</taxon>
        <taxon>Roseomonadaceae</taxon>
        <taxon>Belnapia</taxon>
    </lineage>
</organism>
<dbReference type="EMBL" id="JAETWB010000007">
    <property type="protein sequence ID" value="MBL6079658.1"/>
    <property type="molecule type" value="Genomic_DNA"/>
</dbReference>
<dbReference type="Proteomes" id="UP000660885">
    <property type="component" value="Unassembled WGS sequence"/>
</dbReference>
<comment type="caution">
    <text evidence="2">The sequence shown here is derived from an EMBL/GenBank/DDBJ whole genome shotgun (WGS) entry which is preliminary data.</text>
</comment>
<dbReference type="Gene3D" id="3.10.350.10">
    <property type="entry name" value="LysM domain"/>
    <property type="match status" value="1"/>
</dbReference>
<dbReference type="InterPro" id="IPR013783">
    <property type="entry name" value="Ig-like_fold"/>
</dbReference>
<dbReference type="PANTHER" id="PTHR34700:SF4">
    <property type="entry name" value="PHAGE-LIKE ELEMENT PBSX PROTEIN XKDP"/>
    <property type="match status" value="1"/>
</dbReference>
<protein>
    <submittedName>
        <fullName evidence="2">LysM peptidoglycan-binding domain-containing protein</fullName>
    </submittedName>
</protein>
<dbReference type="InterPro" id="IPR018392">
    <property type="entry name" value="LysM"/>
</dbReference>
<reference evidence="2 3" key="1">
    <citation type="submission" date="2021-01" db="EMBL/GenBank/DDBJ databases">
        <title>Belnapia mucosa sp. nov. and Belnapia arida sp. nov., isolated from the Tabernas Desert (Almeria, Spain).</title>
        <authorList>
            <person name="Molina-Menor E."/>
            <person name="Vidal-Verdu A."/>
            <person name="Calonge A."/>
            <person name="Satari L."/>
            <person name="Pereto J."/>
            <person name="Porcar M."/>
        </authorList>
    </citation>
    <scope>NUCLEOTIDE SEQUENCE [LARGE SCALE GENOMIC DNA]</scope>
    <source>
        <strain evidence="2 3">T18</strain>
    </source>
</reference>
<gene>
    <name evidence="2" type="ORF">JMJ56_16690</name>
</gene>
<dbReference type="InterPro" id="IPR036779">
    <property type="entry name" value="LysM_dom_sf"/>
</dbReference>
<dbReference type="CDD" id="cd00118">
    <property type="entry name" value="LysM"/>
    <property type="match status" value="1"/>
</dbReference>
<evidence type="ECO:0000259" key="1">
    <source>
        <dbReference type="PROSITE" id="PS51782"/>
    </source>
</evidence>
<sequence length="343" mass="36112">MTDATMAQGMKWLGLIGLALAALVGGILLLPEAPLPAARPVAQALPAPAALAPTAPAPPATPAPVRPSFDVARIGARGMLVSAGRAMPGAEVVLSDAGRELGRARADGRGEWVILPVEALPPGMRELSLTARLAGGEPLTSEDSLLLLVPEPAQPQAAMAVLLPPTSGSAALPRLLQAPAEVAPERQRLGLDIVDYDEQGGMRFAGSAPPGAKLRVYVGRDHAGDAVADGAGRWSLTPDQQPAVGRHMLRVDQLAAAGSVAARIELPFQRELIPDDMLRDGRLIVQPGYSLWRIARRVYGRGPRYTVIYAANRDQIRDPHRIYPGQLFAVPESGTSAESSRSR</sequence>
<keyword evidence="3" id="KW-1185">Reference proteome</keyword>
<dbReference type="PROSITE" id="PS51782">
    <property type="entry name" value="LYSM"/>
    <property type="match status" value="1"/>
</dbReference>
<evidence type="ECO:0000313" key="3">
    <source>
        <dbReference type="Proteomes" id="UP000660885"/>
    </source>
</evidence>
<dbReference type="RefSeq" id="WP_202832892.1">
    <property type="nucleotide sequence ID" value="NZ_JAETWB010000007.1"/>
</dbReference>
<name>A0ABS1U4R9_9PROT</name>
<dbReference type="InterPro" id="IPR052196">
    <property type="entry name" value="Bact_Kbp"/>
</dbReference>
<accession>A0ABS1U4R9</accession>